<gene>
    <name evidence="3" type="ORF">MRK42_19370</name>
</gene>
<evidence type="ECO:0000256" key="1">
    <source>
        <dbReference type="SAM" id="Coils"/>
    </source>
</evidence>
<name>A0AAU6T7U0_9GAMM</name>
<evidence type="ECO:0000313" key="3">
    <source>
        <dbReference type="EMBL" id="XAG41105.1"/>
    </source>
</evidence>
<proteinExistence type="predicted"/>
<reference evidence="3" key="1">
    <citation type="submission" date="2022-03" db="EMBL/GenBank/DDBJ databases">
        <title>Sea Food Isolates.</title>
        <authorList>
            <person name="Li C."/>
        </authorList>
    </citation>
    <scope>NUCLEOTIDE SEQUENCE</scope>
    <source>
        <strain evidence="3">19NY04SH05-1</strain>
    </source>
</reference>
<protein>
    <recommendedName>
        <fullName evidence="4">Flagellin</fullName>
    </recommendedName>
</protein>
<dbReference type="AlphaFoldDB" id="A0AAU6T7U0"/>
<dbReference type="EMBL" id="CP095328">
    <property type="protein sequence ID" value="XAG41105.1"/>
    <property type="molecule type" value="Genomic_DNA"/>
</dbReference>
<dbReference type="RefSeq" id="WP_224212338.1">
    <property type="nucleotide sequence ID" value="NZ_CP095328.1"/>
</dbReference>
<organism evidence="3">
    <name type="scientific">Aeromonas sp. 19NY04SH05-1</name>
    <dbReference type="NCBI Taxonomy" id="2920537"/>
    <lineage>
        <taxon>Bacteria</taxon>
        <taxon>Pseudomonadati</taxon>
        <taxon>Pseudomonadota</taxon>
        <taxon>Gammaproteobacteria</taxon>
        <taxon>Aeromonadales</taxon>
        <taxon>Aeromonadaceae</taxon>
        <taxon>Aeromonas</taxon>
    </lineage>
</organism>
<accession>A0AAU6T7U0</accession>
<keyword evidence="1" id="KW-0175">Coiled coil</keyword>
<sequence>MMKIQATRAGGIAETPAHPRLQGRTEAEQPLHSGKKSSFRAPDVTKLDRWALMSVAQQRIAHAQGGEQALSRIWGELKRVEQQLSQRSVAGSDIASRLKQMEAQLIQPQGPLTAELKPRLLASASESRINYSADQLDLLSPRNGSERLVFSFPQSGSAVEVQLPAGASQKEAVGRLDQALRKEHIQARLNELGKLELSIADNQRRKLDEPVLISGEGIRIPAGNPVPIQFKAAAGQLTRLGEGISQGELRQERQRLQRMLAEIEHSVRDLKQFRQKMVKQLAQVKARTQSATPAELEQIQSLLASQLREGGFAGTMSGLLAQANVSRQNVVALLS</sequence>
<evidence type="ECO:0008006" key="4">
    <source>
        <dbReference type="Google" id="ProtNLM"/>
    </source>
</evidence>
<feature type="region of interest" description="Disordered" evidence="2">
    <location>
        <begin position="1"/>
        <end position="40"/>
    </location>
</feature>
<evidence type="ECO:0000256" key="2">
    <source>
        <dbReference type="SAM" id="MobiDB-lite"/>
    </source>
</evidence>
<feature type="coiled-coil region" evidence="1">
    <location>
        <begin position="246"/>
        <end position="276"/>
    </location>
</feature>